<feature type="compositionally biased region" description="Basic and acidic residues" evidence="1">
    <location>
        <begin position="140"/>
        <end position="149"/>
    </location>
</feature>
<evidence type="ECO:0000313" key="3">
    <source>
        <dbReference type="EMBL" id="KAK3783944.1"/>
    </source>
</evidence>
<dbReference type="AlphaFoldDB" id="A0AAE1DV00"/>
<gene>
    <name evidence="3" type="ORF">RRG08_049079</name>
</gene>
<evidence type="ECO:0000313" key="4">
    <source>
        <dbReference type="Proteomes" id="UP001283361"/>
    </source>
</evidence>
<feature type="compositionally biased region" description="Polar residues" evidence="1">
    <location>
        <begin position="128"/>
        <end position="137"/>
    </location>
</feature>
<dbReference type="InterPro" id="IPR007110">
    <property type="entry name" value="Ig-like_dom"/>
</dbReference>
<organism evidence="3 4">
    <name type="scientific">Elysia crispata</name>
    <name type="common">lettuce slug</name>
    <dbReference type="NCBI Taxonomy" id="231223"/>
    <lineage>
        <taxon>Eukaryota</taxon>
        <taxon>Metazoa</taxon>
        <taxon>Spiralia</taxon>
        <taxon>Lophotrochozoa</taxon>
        <taxon>Mollusca</taxon>
        <taxon>Gastropoda</taxon>
        <taxon>Heterobranchia</taxon>
        <taxon>Euthyneura</taxon>
        <taxon>Panpulmonata</taxon>
        <taxon>Sacoglossa</taxon>
        <taxon>Placobranchoidea</taxon>
        <taxon>Plakobranchidae</taxon>
        <taxon>Elysia</taxon>
    </lineage>
</organism>
<dbReference type="Proteomes" id="UP001283361">
    <property type="component" value="Unassembled WGS sequence"/>
</dbReference>
<name>A0AAE1DV00_9GAST</name>
<feature type="domain" description="Ig-like" evidence="2">
    <location>
        <begin position="42"/>
        <end position="172"/>
    </location>
</feature>
<dbReference type="PROSITE" id="PS50835">
    <property type="entry name" value="IG_LIKE"/>
    <property type="match status" value="1"/>
</dbReference>
<reference evidence="3" key="1">
    <citation type="journal article" date="2023" name="G3 (Bethesda)">
        <title>A reference genome for the long-term kleptoplast-retaining sea slug Elysia crispata morphotype clarki.</title>
        <authorList>
            <person name="Eastman K.E."/>
            <person name="Pendleton A.L."/>
            <person name="Shaikh M.A."/>
            <person name="Suttiyut T."/>
            <person name="Ogas R."/>
            <person name="Tomko P."/>
            <person name="Gavelis G."/>
            <person name="Widhalm J.R."/>
            <person name="Wisecaver J.H."/>
        </authorList>
    </citation>
    <scope>NUCLEOTIDE SEQUENCE</scope>
    <source>
        <strain evidence="3">ECLA1</strain>
    </source>
</reference>
<feature type="compositionally biased region" description="Polar residues" evidence="1">
    <location>
        <begin position="39"/>
        <end position="53"/>
    </location>
</feature>
<dbReference type="SUPFAM" id="SSF48726">
    <property type="entry name" value="Immunoglobulin"/>
    <property type="match status" value="1"/>
</dbReference>
<comment type="caution">
    <text evidence="3">The sequence shown here is derived from an EMBL/GenBank/DDBJ whole genome shotgun (WGS) entry which is preliminary data.</text>
</comment>
<feature type="compositionally biased region" description="Low complexity" evidence="1">
    <location>
        <begin position="24"/>
        <end position="38"/>
    </location>
</feature>
<dbReference type="InterPro" id="IPR013783">
    <property type="entry name" value="Ig-like_fold"/>
</dbReference>
<keyword evidence="4" id="KW-1185">Reference proteome</keyword>
<protein>
    <recommendedName>
        <fullName evidence="2">Ig-like domain-containing protein</fullName>
    </recommendedName>
</protein>
<dbReference type="EMBL" id="JAWDGP010002325">
    <property type="protein sequence ID" value="KAK3783944.1"/>
    <property type="molecule type" value="Genomic_DNA"/>
</dbReference>
<proteinExistence type="predicted"/>
<feature type="region of interest" description="Disordered" evidence="1">
    <location>
        <begin position="124"/>
        <end position="149"/>
    </location>
</feature>
<accession>A0AAE1DV00</accession>
<evidence type="ECO:0000256" key="1">
    <source>
        <dbReference type="SAM" id="MobiDB-lite"/>
    </source>
</evidence>
<sequence>MKLSSRGINSLPTINVMAAGRYISSTPDTRPSSSTSGSNAVPNITRQPQSQTLSRHAVTMVTCGVSPPSAQVRWLYNGQPLDRRRHPGLEMLDSGLRFLPLLAGLDGEEEDLWEKELDRAVAAAGRGVTSQGGQAPGTSGDRKLSRRGNEGEYRCTATTAAGSVVSQPAILSLPGKLHLYTRDL</sequence>
<evidence type="ECO:0000259" key="2">
    <source>
        <dbReference type="PROSITE" id="PS50835"/>
    </source>
</evidence>
<dbReference type="InterPro" id="IPR036179">
    <property type="entry name" value="Ig-like_dom_sf"/>
</dbReference>
<feature type="region of interest" description="Disordered" evidence="1">
    <location>
        <begin position="23"/>
        <end position="53"/>
    </location>
</feature>
<dbReference type="Gene3D" id="2.60.40.10">
    <property type="entry name" value="Immunoglobulins"/>
    <property type="match status" value="1"/>
</dbReference>